<sequence>MAQRFVDLRRSLRASPAMVLLPVALLMTVVVVDVLAPPHIHLGPLLIAAPAITPAFGGPRTTALVAVLAVAAQVIIALLRDKDELFSANHQAQIVALVLVGASLVLFCVLRERRNRELRQVRHISETAQRLILRPLPKKIGPLRVASLYLAAEAEAQIGGDVYAVERTSTGTRLLIGDARGKGMPTVGDAALLLDAFHLAGPRQAPLDALAAHLNGSVTWNLSDKDDGGRSGESFITAAILDIPDEDDTVRMVDCGHPPPLVVRDGRVSTVEARRPAPPMGLGELATPHYHVEEFTLEAGDKVLLYTDGVTEARDSAGTFYPLAERMQSWTDCHVEALLHHLKRDLLAHVGGRLGDDAALVAVERQPASA</sequence>
<evidence type="ECO:0000313" key="5">
    <source>
        <dbReference type="Proteomes" id="UP001595997"/>
    </source>
</evidence>
<evidence type="ECO:0000256" key="1">
    <source>
        <dbReference type="ARBA" id="ARBA00022801"/>
    </source>
</evidence>
<dbReference type="SUPFAM" id="SSF81606">
    <property type="entry name" value="PP2C-like"/>
    <property type="match status" value="1"/>
</dbReference>
<dbReference type="RefSeq" id="WP_386443813.1">
    <property type="nucleotide sequence ID" value="NZ_JBHSFH010000004.1"/>
</dbReference>
<dbReference type="InterPro" id="IPR001932">
    <property type="entry name" value="PPM-type_phosphatase-like_dom"/>
</dbReference>
<dbReference type="SMART" id="SM00331">
    <property type="entry name" value="PP2C_SIG"/>
    <property type="match status" value="1"/>
</dbReference>
<dbReference type="InterPro" id="IPR052016">
    <property type="entry name" value="Bact_Sigma-Reg"/>
</dbReference>
<feature type="transmembrane region" description="Helical" evidence="2">
    <location>
        <begin position="12"/>
        <end position="32"/>
    </location>
</feature>
<feature type="domain" description="PPM-type phosphatase" evidence="3">
    <location>
        <begin position="143"/>
        <end position="365"/>
    </location>
</feature>
<dbReference type="EC" id="3.1.3.16" evidence="4"/>
<organism evidence="4 5">
    <name type="scientific">Streptomyces ovatisporus</name>
    <dbReference type="NCBI Taxonomy" id="1128682"/>
    <lineage>
        <taxon>Bacteria</taxon>
        <taxon>Bacillati</taxon>
        <taxon>Actinomycetota</taxon>
        <taxon>Actinomycetes</taxon>
        <taxon>Kitasatosporales</taxon>
        <taxon>Streptomycetaceae</taxon>
        <taxon>Streptomyces</taxon>
    </lineage>
</organism>
<evidence type="ECO:0000313" key="4">
    <source>
        <dbReference type="EMBL" id="MFC4493857.1"/>
    </source>
</evidence>
<dbReference type="Pfam" id="PF07228">
    <property type="entry name" value="SpoIIE"/>
    <property type="match status" value="1"/>
</dbReference>
<feature type="transmembrane region" description="Helical" evidence="2">
    <location>
        <begin position="92"/>
        <end position="110"/>
    </location>
</feature>
<comment type="caution">
    <text evidence="4">The sequence shown here is derived from an EMBL/GenBank/DDBJ whole genome shotgun (WGS) entry which is preliminary data.</text>
</comment>
<accession>A0ABV9A3S2</accession>
<keyword evidence="2" id="KW-0472">Membrane</keyword>
<evidence type="ECO:0000256" key="2">
    <source>
        <dbReference type="SAM" id="Phobius"/>
    </source>
</evidence>
<dbReference type="PANTHER" id="PTHR43156:SF2">
    <property type="entry name" value="STAGE II SPORULATION PROTEIN E"/>
    <property type="match status" value="1"/>
</dbReference>
<dbReference type="EMBL" id="JBHSFH010000004">
    <property type="protein sequence ID" value="MFC4493857.1"/>
    <property type="molecule type" value="Genomic_DNA"/>
</dbReference>
<dbReference type="PANTHER" id="PTHR43156">
    <property type="entry name" value="STAGE II SPORULATION PROTEIN E-RELATED"/>
    <property type="match status" value="1"/>
</dbReference>
<dbReference type="Proteomes" id="UP001595997">
    <property type="component" value="Unassembled WGS sequence"/>
</dbReference>
<dbReference type="InterPro" id="IPR036457">
    <property type="entry name" value="PPM-type-like_dom_sf"/>
</dbReference>
<gene>
    <name evidence="4" type="ORF">ACFPA8_06880</name>
</gene>
<keyword evidence="2" id="KW-1133">Transmembrane helix</keyword>
<proteinExistence type="predicted"/>
<keyword evidence="1 4" id="KW-0378">Hydrolase</keyword>
<protein>
    <submittedName>
        <fullName evidence="4">PP2C family protein-serine/threonine phosphatase</fullName>
        <ecNumber evidence="4">3.1.3.16</ecNumber>
    </submittedName>
</protein>
<feature type="transmembrane region" description="Helical" evidence="2">
    <location>
        <begin position="63"/>
        <end position="80"/>
    </location>
</feature>
<dbReference type="Gene3D" id="3.60.40.10">
    <property type="entry name" value="PPM-type phosphatase domain"/>
    <property type="match status" value="1"/>
</dbReference>
<dbReference type="GO" id="GO:0004722">
    <property type="term" value="F:protein serine/threonine phosphatase activity"/>
    <property type="evidence" value="ECO:0007669"/>
    <property type="project" value="UniProtKB-EC"/>
</dbReference>
<reference evidence="5" key="1">
    <citation type="journal article" date="2019" name="Int. J. Syst. Evol. Microbiol.">
        <title>The Global Catalogue of Microorganisms (GCM) 10K type strain sequencing project: providing services to taxonomists for standard genome sequencing and annotation.</title>
        <authorList>
            <consortium name="The Broad Institute Genomics Platform"/>
            <consortium name="The Broad Institute Genome Sequencing Center for Infectious Disease"/>
            <person name="Wu L."/>
            <person name="Ma J."/>
        </authorList>
    </citation>
    <scope>NUCLEOTIDE SEQUENCE [LARGE SCALE GENOMIC DNA]</scope>
    <source>
        <strain evidence="5">CGMCC 4.7357</strain>
    </source>
</reference>
<keyword evidence="2" id="KW-0812">Transmembrane</keyword>
<keyword evidence="5" id="KW-1185">Reference proteome</keyword>
<evidence type="ECO:0000259" key="3">
    <source>
        <dbReference type="SMART" id="SM00331"/>
    </source>
</evidence>
<name>A0ABV9A3S2_9ACTN</name>